<proteinExistence type="predicted"/>
<name>A0A2P2MV87_RHIMU</name>
<organism evidence="1">
    <name type="scientific">Rhizophora mucronata</name>
    <name type="common">Asiatic mangrove</name>
    <dbReference type="NCBI Taxonomy" id="61149"/>
    <lineage>
        <taxon>Eukaryota</taxon>
        <taxon>Viridiplantae</taxon>
        <taxon>Streptophyta</taxon>
        <taxon>Embryophyta</taxon>
        <taxon>Tracheophyta</taxon>
        <taxon>Spermatophyta</taxon>
        <taxon>Magnoliopsida</taxon>
        <taxon>eudicotyledons</taxon>
        <taxon>Gunneridae</taxon>
        <taxon>Pentapetalae</taxon>
        <taxon>rosids</taxon>
        <taxon>fabids</taxon>
        <taxon>Malpighiales</taxon>
        <taxon>Rhizophoraceae</taxon>
        <taxon>Rhizophora</taxon>
    </lineage>
</organism>
<protein>
    <submittedName>
        <fullName evidence="1">Uncharacterized protein</fullName>
    </submittedName>
</protein>
<dbReference type="AlphaFoldDB" id="A0A2P2MV87"/>
<reference evidence="1" key="1">
    <citation type="submission" date="2018-02" db="EMBL/GenBank/DDBJ databases">
        <title>Rhizophora mucronata_Transcriptome.</title>
        <authorList>
            <person name="Meera S.P."/>
            <person name="Sreeshan A."/>
            <person name="Augustine A."/>
        </authorList>
    </citation>
    <scope>NUCLEOTIDE SEQUENCE</scope>
    <source>
        <tissue evidence="1">Leaf</tissue>
    </source>
</reference>
<evidence type="ECO:0000313" key="1">
    <source>
        <dbReference type="EMBL" id="MBX34143.1"/>
    </source>
</evidence>
<accession>A0A2P2MV87</accession>
<dbReference type="EMBL" id="GGEC01053659">
    <property type="protein sequence ID" value="MBX34143.1"/>
    <property type="molecule type" value="Transcribed_RNA"/>
</dbReference>
<sequence length="56" mass="6464">MKHYMTVVFLFKQLECLEVAHNVYALSILINCLCRLNKVKLGFSNFGKLLKLGIFT</sequence>